<feature type="transmembrane region" description="Helical" evidence="1">
    <location>
        <begin position="225"/>
        <end position="245"/>
    </location>
</feature>
<dbReference type="Pfam" id="PF12697">
    <property type="entry name" value="Abhydrolase_6"/>
    <property type="match status" value="1"/>
</dbReference>
<evidence type="ECO:0000313" key="4">
    <source>
        <dbReference type="Proteomes" id="UP001157974"/>
    </source>
</evidence>
<keyword evidence="4" id="KW-1185">Reference proteome</keyword>
<dbReference type="Proteomes" id="UP001157974">
    <property type="component" value="Unassembled WGS sequence"/>
</dbReference>
<proteinExistence type="predicted"/>
<keyword evidence="1" id="KW-0472">Membrane</keyword>
<feature type="domain" description="AB hydrolase-1" evidence="2">
    <location>
        <begin position="102"/>
        <end position="360"/>
    </location>
</feature>
<dbReference type="SUPFAM" id="SSF53474">
    <property type="entry name" value="alpha/beta-Hydrolases"/>
    <property type="match status" value="1"/>
</dbReference>
<dbReference type="AlphaFoldDB" id="A0AAV8UJ57"/>
<organism evidence="3 4">
    <name type="scientific">Rhodosorus marinus</name>
    <dbReference type="NCBI Taxonomy" id="101924"/>
    <lineage>
        <taxon>Eukaryota</taxon>
        <taxon>Rhodophyta</taxon>
        <taxon>Stylonematophyceae</taxon>
        <taxon>Stylonematales</taxon>
        <taxon>Stylonemataceae</taxon>
        <taxon>Rhodosorus</taxon>
    </lineage>
</organism>
<dbReference type="Gene3D" id="3.40.50.1820">
    <property type="entry name" value="alpha/beta hydrolase"/>
    <property type="match status" value="1"/>
</dbReference>
<evidence type="ECO:0000256" key="1">
    <source>
        <dbReference type="SAM" id="Phobius"/>
    </source>
</evidence>
<accession>A0AAV8UJ57</accession>
<name>A0AAV8UJ57_9RHOD</name>
<dbReference type="EMBL" id="JAMWBK010000011">
    <property type="protein sequence ID" value="KAJ8901207.1"/>
    <property type="molecule type" value="Genomic_DNA"/>
</dbReference>
<dbReference type="PANTHER" id="PTHR43689">
    <property type="entry name" value="HYDROLASE"/>
    <property type="match status" value="1"/>
</dbReference>
<gene>
    <name evidence="3" type="ORF">NDN08_007056</name>
</gene>
<evidence type="ECO:0000259" key="2">
    <source>
        <dbReference type="Pfam" id="PF12697"/>
    </source>
</evidence>
<keyword evidence="1" id="KW-0812">Transmembrane</keyword>
<sequence length="374" mass="41258">MAASGSSKKETAIGQMDSRIGFLNPTCVSASRVNGVRTRKVSVGHALVRLARSVVTEPAQLVVDEERSKFVHVNTGEAGGGRIRTHCAVAGKPAKKSGEVDLLLLHGALGSTYSFKRILEPLSRTGGGQCVAFDRPPFGLSSRPRAFSWALAGGRVNPYSLDFCGRHTKGVMEEFQMDKVVAVGHSMGASLAIQMAVNNPGRVKALVLIAPATRLSRSRIRLPNFVMFLSKIPIIAPVLFFMAMWKKVTCRAYFENLLERYYFDSSRLDCDDIFYGYTRPMRHSGWVCGAVEIVRAMRDYDSSDDARRLDIPVLILRASHDKIVKSSEVEHLKKCIPHAEFRTISDCGHNPHEEKPDVLVGMVGDWLKRNGAVL</sequence>
<keyword evidence="1" id="KW-1133">Transmembrane helix</keyword>
<evidence type="ECO:0000313" key="3">
    <source>
        <dbReference type="EMBL" id="KAJ8901207.1"/>
    </source>
</evidence>
<dbReference type="PANTHER" id="PTHR43689:SF8">
    <property type="entry name" value="ALPHA_BETA-HYDROLASES SUPERFAMILY PROTEIN"/>
    <property type="match status" value="1"/>
</dbReference>
<comment type="caution">
    <text evidence="3">The sequence shown here is derived from an EMBL/GenBank/DDBJ whole genome shotgun (WGS) entry which is preliminary data.</text>
</comment>
<reference evidence="3 4" key="1">
    <citation type="journal article" date="2023" name="Nat. Commun.">
        <title>Origin of minicircular mitochondrial genomes in red algae.</title>
        <authorList>
            <person name="Lee Y."/>
            <person name="Cho C.H."/>
            <person name="Lee Y.M."/>
            <person name="Park S.I."/>
            <person name="Yang J.H."/>
            <person name="West J.A."/>
            <person name="Bhattacharya D."/>
            <person name="Yoon H.S."/>
        </authorList>
    </citation>
    <scope>NUCLEOTIDE SEQUENCE [LARGE SCALE GENOMIC DNA]</scope>
    <source>
        <strain evidence="3 4">CCMP1338</strain>
        <tissue evidence="3">Whole cell</tissue>
    </source>
</reference>
<dbReference type="InterPro" id="IPR029058">
    <property type="entry name" value="AB_hydrolase_fold"/>
</dbReference>
<protein>
    <recommendedName>
        <fullName evidence="2">AB hydrolase-1 domain-containing protein</fullName>
    </recommendedName>
</protein>
<dbReference type="InterPro" id="IPR000073">
    <property type="entry name" value="AB_hydrolase_1"/>
</dbReference>